<dbReference type="KEGG" id="crt:A355_022"/>
<evidence type="ECO:0000256" key="2">
    <source>
        <dbReference type="ARBA" id="ARBA00022917"/>
    </source>
</evidence>
<dbReference type="SUPFAM" id="SSF55194">
    <property type="entry name" value="Ribosome recycling factor, RRF"/>
    <property type="match status" value="1"/>
</dbReference>
<dbReference type="Gene3D" id="1.10.132.20">
    <property type="entry name" value="Ribosome-recycling factor"/>
    <property type="match status" value="1"/>
</dbReference>
<evidence type="ECO:0000313" key="5">
    <source>
        <dbReference type="Proteomes" id="UP000003933"/>
    </source>
</evidence>
<dbReference type="GO" id="GO:0043023">
    <property type="term" value="F:ribosomal large subunit binding"/>
    <property type="evidence" value="ECO:0007669"/>
    <property type="project" value="TreeGrafter"/>
</dbReference>
<dbReference type="InterPro" id="IPR002661">
    <property type="entry name" value="Ribosome_recyc_fac"/>
</dbReference>
<organism evidence="4 5">
    <name type="scientific">Candidatus Carsonella ruddii HT isolate Thao2000</name>
    <dbReference type="NCBI Taxonomy" id="1202539"/>
    <lineage>
        <taxon>Bacteria</taxon>
        <taxon>Pseudomonadati</taxon>
        <taxon>Pseudomonadota</taxon>
        <taxon>Gammaproteobacteria</taxon>
        <taxon>Oceanospirillales</taxon>
        <taxon>Halomonadaceae</taxon>
        <taxon>Zymobacter group</taxon>
        <taxon>Candidatus Carsonella</taxon>
    </lineage>
</organism>
<dbReference type="InterPro" id="IPR023584">
    <property type="entry name" value="Ribosome_recyc_fac_dom"/>
</dbReference>
<dbReference type="InterPro" id="IPR036191">
    <property type="entry name" value="RRF_sf"/>
</dbReference>
<evidence type="ECO:0000313" key="4">
    <source>
        <dbReference type="EMBL" id="AFP84068.1"/>
    </source>
</evidence>
<dbReference type="Gene3D" id="3.30.1360.40">
    <property type="match status" value="1"/>
</dbReference>
<dbReference type="PANTHER" id="PTHR20982:SF3">
    <property type="entry name" value="MITOCHONDRIAL RIBOSOME RECYCLING FACTOR PSEUDO 1"/>
    <property type="match status" value="1"/>
</dbReference>
<dbReference type="RefSeq" id="WP_014887368.1">
    <property type="nucleotide sequence ID" value="NC_018417.1"/>
</dbReference>
<comment type="similarity">
    <text evidence="1">Belongs to the RRF family.</text>
</comment>
<protein>
    <submittedName>
        <fullName evidence="4">Putative ribosome recycling factor</fullName>
    </submittedName>
</protein>
<dbReference type="Pfam" id="PF01765">
    <property type="entry name" value="RRF"/>
    <property type="match status" value="1"/>
</dbReference>
<dbReference type="PANTHER" id="PTHR20982">
    <property type="entry name" value="RIBOSOME RECYCLING FACTOR"/>
    <property type="match status" value="1"/>
</dbReference>
<evidence type="ECO:0000256" key="1">
    <source>
        <dbReference type="ARBA" id="ARBA00005912"/>
    </source>
</evidence>
<sequence length="180" mass="22021">MNIFITNKKNILEKIFINFKQECENFNIKNLNIETLNNLKIKLDKKIFFLKDICNIKIIKEKNFFLEFYNNEQFKKILKNNFFENIGFKIILGKNNLNLIIPNLSLEFRNKISNILKNNYLLFKENIENNRKKFIFEIKNNFKSKDEILFLEKNIEKEIFIIKEKLKKYFEKKIYNLLND</sequence>
<keyword evidence="2" id="KW-0648">Protein biosynthesis</keyword>
<evidence type="ECO:0000259" key="3">
    <source>
        <dbReference type="Pfam" id="PF01765"/>
    </source>
</evidence>
<dbReference type="HOGENOM" id="CLU_128079_0_0_6"/>
<name>J3YQ92_CARRU</name>
<gene>
    <name evidence="4" type="primary">frr</name>
    <name evidence="4" type="ORF">A355_022</name>
</gene>
<dbReference type="OrthoDB" id="6183970at2"/>
<dbReference type="Proteomes" id="UP000003933">
    <property type="component" value="Chromosome"/>
</dbReference>
<dbReference type="GO" id="GO:0006412">
    <property type="term" value="P:translation"/>
    <property type="evidence" value="ECO:0007669"/>
    <property type="project" value="UniProtKB-KW"/>
</dbReference>
<proteinExistence type="inferred from homology"/>
<dbReference type="STRING" id="1202539.A355_022"/>
<dbReference type="EMBL" id="CP003544">
    <property type="protein sequence ID" value="AFP84068.1"/>
    <property type="molecule type" value="Genomic_DNA"/>
</dbReference>
<dbReference type="PATRIC" id="fig|1202539.3.peg.21"/>
<dbReference type="AlphaFoldDB" id="J3YQ92"/>
<feature type="domain" description="Ribosome recycling factor" evidence="3">
    <location>
        <begin position="19"/>
        <end position="177"/>
    </location>
</feature>
<reference evidence="4 5" key="1">
    <citation type="journal article" date="2012" name="Mol. Biol. Evol.">
        <title>Genome reduction and co-evolution between the primary and secondary bacterial symbionts of psyllids.</title>
        <authorList>
            <person name="Sloan D.B."/>
            <person name="Moran N.A."/>
        </authorList>
    </citation>
    <scope>NUCLEOTIDE SEQUENCE [LARGE SCALE GENOMIC DNA]</scope>
    <source>
        <strain evidence="4 5">HT</strain>
    </source>
</reference>
<accession>J3YQ92</accession>